<feature type="binding site" evidence="12">
    <location>
        <begin position="13"/>
        <end position="15"/>
    </location>
    <ligand>
        <name>substrate</name>
    </ligand>
</feature>
<comment type="subunit">
    <text evidence="12">Homodimer.</text>
</comment>
<organism evidence="14 15">
    <name type="scientific">Texcoconibacillus texcoconensis</name>
    <dbReference type="NCBI Taxonomy" id="1095777"/>
    <lineage>
        <taxon>Bacteria</taxon>
        <taxon>Bacillati</taxon>
        <taxon>Bacillota</taxon>
        <taxon>Bacilli</taxon>
        <taxon>Bacillales</taxon>
        <taxon>Bacillaceae</taxon>
        <taxon>Texcoconibacillus</taxon>
    </lineage>
</organism>
<dbReference type="InterPro" id="IPR011877">
    <property type="entry name" value="Ribokinase"/>
</dbReference>
<evidence type="ECO:0000313" key="15">
    <source>
        <dbReference type="Proteomes" id="UP000551878"/>
    </source>
</evidence>
<evidence type="ECO:0000256" key="12">
    <source>
        <dbReference type="HAMAP-Rule" id="MF_01987"/>
    </source>
</evidence>
<feature type="domain" description="Carbohydrate kinase PfkB" evidence="13">
    <location>
        <begin position="7"/>
        <end position="283"/>
    </location>
</feature>
<comment type="activity regulation">
    <text evidence="12">Activated by a monovalent cation that binds near, but not in, the active site. The most likely occupant of the site in vivo is potassium. Ion binding induces a conformational change that may alter substrate affinity.</text>
</comment>
<evidence type="ECO:0000256" key="8">
    <source>
        <dbReference type="ARBA" id="ARBA00022840"/>
    </source>
</evidence>
<comment type="pathway">
    <text evidence="12">Carbohydrate metabolism; D-ribose degradation; D-ribose 5-phosphate from beta-D-ribopyranose: step 2/2.</text>
</comment>
<dbReference type="EC" id="2.7.1.15" evidence="2 12"/>
<keyword evidence="5 12" id="KW-0479">Metal-binding</keyword>
<feature type="binding site" evidence="12">
    <location>
        <position position="241"/>
    </location>
    <ligand>
        <name>substrate</name>
    </ligand>
</feature>
<evidence type="ECO:0000256" key="2">
    <source>
        <dbReference type="ARBA" id="ARBA00012035"/>
    </source>
</evidence>
<dbReference type="InterPro" id="IPR002173">
    <property type="entry name" value="Carboh/pur_kinase_PfkB_CS"/>
</dbReference>
<dbReference type="RefSeq" id="WP_184662924.1">
    <property type="nucleotide sequence ID" value="NZ_JACHHB010000002.1"/>
</dbReference>
<evidence type="ECO:0000256" key="4">
    <source>
        <dbReference type="ARBA" id="ARBA00022679"/>
    </source>
</evidence>
<accession>A0A840QM62</accession>
<evidence type="ECO:0000259" key="13">
    <source>
        <dbReference type="Pfam" id="PF00294"/>
    </source>
</evidence>
<dbReference type="Pfam" id="PF00294">
    <property type="entry name" value="PfkB"/>
    <property type="match status" value="1"/>
</dbReference>
<feature type="binding site" evidence="12">
    <location>
        <begin position="209"/>
        <end position="214"/>
    </location>
    <ligand>
        <name>ATP</name>
        <dbReference type="ChEBI" id="CHEBI:30616"/>
    </ligand>
</feature>
<proteinExistence type="inferred from homology"/>
<dbReference type="SUPFAM" id="SSF53613">
    <property type="entry name" value="Ribokinase-like"/>
    <property type="match status" value="1"/>
</dbReference>
<feature type="binding site" evidence="12">
    <location>
        <position position="185"/>
    </location>
    <ligand>
        <name>ATP</name>
        <dbReference type="ChEBI" id="CHEBI:30616"/>
    </ligand>
</feature>
<comment type="caution">
    <text evidence="12">Lacks conserved residue(s) required for the propagation of feature annotation.</text>
</comment>
<name>A0A840QM62_9BACI</name>
<gene>
    <name evidence="12" type="primary">rbsK</name>
    <name evidence="14" type="ORF">HNQ41_000602</name>
</gene>
<dbReference type="HAMAP" id="MF_01987">
    <property type="entry name" value="Ribokinase"/>
    <property type="match status" value="1"/>
</dbReference>
<feature type="binding site" evidence="12">
    <location>
        <position position="276"/>
    </location>
    <ligand>
        <name>K(+)</name>
        <dbReference type="ChEBI" id="CHEBI:29103"/>
    </ligand>
</feature>
<dbReference type="AlphaFoldDB" id="A0A840QM62"/>
<evidence type="ECO:0000313" key="14">
    <source>
        <dbReference type="EMBL" id="MBB5172458.1"/>
    </source>
</evidence>
<feature type="binding site" evidence="12">
    <location>
        <position position="141"/>
    </location>
    <ligand>
        <name>substrate</name>
    </ligand>
</feature>
<keyword evidence="8 12" id="KW-0067">ATP-binding</keyword>
<comment type="subcellular location">
    <subcellularLocation>
        <location evidence="12">Cytoplasm</location>
    </subcellularLocation>
</comment>
<keyword evidence="11 12" id="KW-0119">Carbohydrate metabolism</keyword>
<feature type="binding site" evidence="12">
    <location>
        <position position="274"/>
    </location>
    <ligand>
        <name>K(+)</name>
        <dbReference type="ChEBI" id="CHEBI:29103"/>
    </ligand>
</feature>
<comment type="catalytic activity">
    <reaction evidence="12">
        <text>D-ribose + ATP = D-ribose 5-phosphate + ADP + H(+)</text>
        <dbReference type="Rhea" id="RHEA:13697"/>
        <dbReference type="ChEBI" id="CHEBI:15378"/>
        <dbReference type="ChEBI" id="CHEBI:30616"/>
        <dbReference type="ChEBI" id="CHEBI:47013"/>
        <dbReference type="ChEBI" id="CHEBI:78346"/>
        <dbReference type="ChEBI" id="CHEBI:456216"/>
        <dbReference type="EC" id="2.7.1.15"/>
    </reaction>
</comment>
<dbReference type="InterPro" id="IPR029056">
    <property type="entry name" value="Ribokinase-like"/>
</dbReference>
<dbReference type="GO" id="GO:0005524">
    <property type="term" value="F:ATP binding"/>
    <property type="evidence" value="ECO:0007669"/>
    <property type="project" value="UniProtKB-UniRule"/>
</dbReference>
<reference evidence="14 15" key="1">
    <citation type="submission" date="2020-08" db="EMBL/GenBank/DDBJ databases">
        <title>Genomic Encyclopedia of Type Strains, Phase IV (KMG-IV): sequencing the most valuable type-strain genomes for metagenomic binning, comparative biology and taxonomic classification.</title>
        <authorList>
            <person name="Goeker M."/>
        </authorList>
    </citation>
    <scope>NUCLEOTIDE SEQUENCE [LARGE SCALE GENOMIC DNA]</scope>
    <source>
        <strain evidence="14 15">DSM 24696</strain>
    </source>
</reference>
<comment type="cofactor">
    <cofactor evidence="12">
        <name>Mg(2+)</name>
        <dbReference type="ChEBI" id="CHEBI:18420"/>
    </cofactor>
    <text evidence="12">Requires a divalent cation, most likely magnesium in vivo, as an electrophilic catalyst to aid phosphoryl group transfer. It is the chelate of the metal and the nucleotide that is the actual substrate.</text>
</comment>
<comment type="similarity">
    <text evidence="1">Belongs to the carbohydrate kinase pfkB family.</text>
</comment>
<keyword evidence="9 12" id="KW-0460">Magnesium</keyword>
<dbReference type="GO" id="GO:0019303">
    <property type="term" value="P:D-ribose catabolic process"/>
    <property type="evidence" value="ECO:0007669"/>
    <property type="project" value="UniProtKB-UniRule"/>
</dbReference>
<feature type="binding site" evidence="12">
    <location>
        <begin position="240"/>
        <end position="241"/>
    </location>
    <ligand>
        <name>ATP</name>
        <dbReference type="ChEBI" id="CHEBI:30616"/>
    </ligand>
</feature>
<dbReference type="NCBIfam" id="TIGR02152">
    <property type="entry name" value="D_ribokin_bact"/>
    <property type="match status" value="1"/>
</dbReference>
<feature type="binding site" evidence="12">
    <location>
        <begin position="41"/>
        <end position="45"/>
    </location>
    <ligand>
        <name>substrate</name>
    </ligand>
</feature>
<evidence type="ECO:0000256" key="5">
    <source>
        <dbReference type="ARBA" id="ARBA00022723"/>
    </source>
</evidence>
<feature type="binding site" evidence="12">
    <location>
        <position position="237"/>
    </location>
    <ligand>
        <name>K(+)</name>
        <dbReference type="ChEBI" id="CHEBI:29103"/>
    </ligand>
</feature>
<dbReference type="GO" id="GO:0004747">
    <property type="term" value="F:ribokinase activity"/>
    <property type="evidence" value="ECO:0007669"/>
    <property type="project" value="UniProtKB-UniRule"/>
</dbReference>
<keyword evidence="6 12" id="KW-0547">Nucleotide-binding</keyword>
<dbReference type="GO" id="GO:0005829">
    <property type="term" value="C:cytosol"/>
    <property type="evidence" value="ECO:0007669"/>
    <property type="project" value="TreeGrafter"/>
</dbReference>
<evidence type="ECO:0000256" key="11">
    <source>
        <dbReference type="ARBA" id="ARBA00023277"/>
    </source>
</evidence>
<keyword evidence="15" id="KW-1185">Reference proteome</keyword>
<dbReference type="PANTHER" id="PTHR10584">
    <property type="entry name" value="SUGAR KINASE"/>
    <property type="match status" value="1"/>
</dbReference>
<keyword evidence="7 12" id="KW-0418">Kinase</keyword>
<feature type="active site" description="Proton acceptor" evidence="12">
    <location>
        <position position="241"/>
    </location>
</feature>
<dbReference type="UniPathway" id="UPA00916">
    <property type="reaction ID" value="UER00889"/>
</dbReference>
<sequence>MSKPTMTVIGSINTDMVTITDHLPNQGETLVGKEFHIKPGGKGANQAIAAARLGANVNMIGKVGRDQHGADMLDVLQKENIATSMVKKDDQAPTGVANILLSDQDNRIIIVPGANNEVTPDYLKSFEKVILKSDLVLIQFEIPAETILYCLDLCYEHNVPIVVNPAPSKELPDDYWLKATYITPNETEAEQLFNISTEDSRLKDKLIVTKGKEGVSYHGNNESLLVPAYSVTPVDTTGAGDTFNGALSVALSEQRPLSDAIHFANAAAALSIQKLGAQGGMPTRAEVNAFLER</sequence>
<dbReference type="GO" id="GO:0046872">
    <property type="term" value="F:metal ion binding"/>
    <property type="evidence" value="ECO:0007669"/>
    <property type="project" value="UniProtKB-KW"/>
</dbReference>
<dbReference type="InterPro" id="IPR011611">
    <property type="entry name" value="PfkB_dom"/>
</dbReference>
<feature type="binding site" evidence="12">
    <location>
        <position position="235"/>
    </location>
    <ligand>
        <name>K(+)</name>
        <dbReference type="ChEBI" id="CHEBI:29103"/>
    </ligand>
</feature>
<dbReference type="PRINTS" id="PR00990">
    <property type="entry name" value="RIBOKINASE"/>
</dbReference>
<feature type="binding site" evidence="12">
    <location>
        <position position="271"/>
    </location>
    <ligand>
        <name>K(+)</name>
        <dbReference type="ChEBI" id="CHEBI:29103"/>
    </ligand>
</feature>
<comment type="function">
    <text evidence="12">Catalyzes the phosphorylation of ribose at O-5 in a reaction requiring ATP and magnesium. The resulting D-ribose-5-phosphate can then be used either for sythesis of nucleotides, histidine, and tryptophan, or as a component of the pentose phosphate pathway.</text>
</comment>
<protein>
    <recommendedName>
        <fullName evidence="3 12">Ribokinase</fullName>
        <shortName evidence="12">RK</shortName>
        <ecNumber evidence="2 12">2.7.1.15</ecNumber>
    </recommendedName>
</protein>
<keyword evidence="12" id="KW-0963">Cytoplasm</keyword>
<keyword evidence="4 12" id="KW-0808">Transferase</keyword>
<dbReference type="EMBL" id="JACHHB010000002">
    <property type="protein sequence ID" value="MBB5172458.1"/>
    <property type="molecule type" value="Genomic_DNA"/>
</dbReference>
<evidence type="ECO:0000256" key="7">
    <source>
        <dbReference type="ARBA" id="ARBA00022777"/>
    </source>
</evidence>
<evidence type="ECO:0000256" key="9">
    <source>
        <dbReference type="ARBA" id="ARBA00022842"/>
    </source>
</evidence>
<comment type="similarity">
    <text evidence="12">Belongs to the carbohydrate kinase PfkB family. Ribokinase subfamily.</text>
</comment>
<keyword evidence="10 12" id="KW-0630">Potassium</keyword>
<feature type="binding site" evidence="12">
    <location>
        <position position="265"/>
    </location>
    <ligand>
        <name>ATP</name>
        <dbReference type="ChEBI" id="CHEBI:30616"/>
    </ligand>
</feature>
<dbReference type="PROSITE" id="PS00584">
    <property type="entry name" value="PFKB_KINASES_2"/>
    <property type="match status" value="1"/>
</dbReference>
<dbReference type="CDD" id="cd01174">
    <property type="entry name" value="ribokinase"/>
    <property type="match status" value="1"/>
</dbReference>
<dbReference type="InterPro" id="IPR002139">
    <property type="entry name" value="Ribo/fructo_kinase"/>
</dbReference>
<evidence type="ECO:0000256" key="3">
    <source>
        <dbReference type="ARBA" id="ARBA00016943"/>
    </source>
</evidence>
<dbReference type="Proteomes" id="UP000551878">
    <property type="component" value="Unassembled WGS sequence"/>
</dbReference>
<evidence type="ECO:0000256" key="6">
    <source>
        <dbReference type="ARBA" id="ARBA00022741"/>
    </source>
</evidence>
<dbReference type="Gene3D" id="3.40.1190.20">
    <property type="match status" value="1"/>
</dbReference>
<evidence type="ECO:0000256" key="10">
    <source>
        <dbReference type="ARBA" id="ARBA00022958"/>
    </source>
</evidence>
<comment type="caution">
    <text evidence="14">The sequence shown here is derived from an EMBL/GenBank/DDBJ whole genome shotgun (WGS) entry which is preliminary data.</text>
</comment>
<evidence type="ECO:0000256" key="1">
    <source>
        <dbReference type="ARBA" id="ARBA00005380"/>
    </source>
</evidence>
<dbReference type="PANTHER" id="PTHR10584:SF166">
    <property type="entry name" value="RIBOKINASE"/>
    <property type="match status" value="1"/>
</dbReference>